<proteinExistence type="inferred from homology"/>
<keyword evidence="5" id="KW-0862">Zinc</keyword>
<keyword evidence="3" id="KW-0479">Metal-binding</keyword>
<dbReference type="GeneID" id="14920378"/>
<dbReference type="GO" id="GO:0001006">
    <property type="term" value="F:RNA polymerase III type 3 promoter sequence-specific DNA binding"/>
    <property type="evidence" value="ECO:0007669"/>
    <property type="project" value="TreeGrafter"/>
</dbReference>
<keyword evidence="7" id="KW-0804">Transcription</keyword>
<gene>
    <name evidence="10" type="ORF">ACA1_262660</name>
</gene>
<dbReference type="PROSITE" id="PS51340">
    <property type="entry name" value="MOSC"/>
    <property type="match status" value="1"/>
</dbReference>
<dbReference type="InterPro" id="IPR000812">
    <property type="entry name" value="TFIIB"/>
</dbReference>
<dbReference type="GO" id="GO:0008270">
    <property type="term" value="F:zinc ion binding"/>
    <property type="evidence" value="ECO:0007669"/>
    <property type="project" value="UniProtKB-KW"/>
</dbReference>
<evidence type="ECO:0000256" key="4">
    <source>
        <dbReference type="ARBA" id="ARBA00022771"/>
    </source>
</evidence>
<dbReference type="GO" id="GO:0000995">
    <property type="term" value="F:RNA polymerase III general transcription initiation factor activity"/>
    <property type="evidence" value="ECO:0007669"/>
    <property type="project" value="TreeGrafter"/>
</dbReference>
<dbReference type="EMBL" id="KB007933">
    <property type="protein sequence ID" value="ELR19198.1"/>
    <property type="molecule type" value="Genomic_DNA"/>
</dbReference>
<sequence length="372" mass="40774">MPPAICPKCGGSESDSYENSLICLACGWVLEESNIVVEQTFSESAGGSSVADGQFVSATGSSFRGMRGVNRESREITLENAKRRISSMAGSLGLTAHHTESAFRLFLLALQHNFVRGRKSEYVISSCLYVVCRREKTAHGGRSEGPRREIAFANEGQFLLVSENSVDDLNLRLRAKASPLQMEATRFRPNIILQRTPSLPPYAEDAIAGIMIGNQVFNATGTFDKEPLLTLASYRRNSGMIMFGLQLVHDKERSPQPHVVSLAAPVRILEENFDKMDELPPEVWQCMFQHLLEGVGPQRSLLEALSCAAVCRRWRAMAHAGVGGELDLFPWRKALGDAQVAQVAGRFVHLTALSVSRCPGVTDACLHAIASR</sequence>
<reference evidence="10 11" key="1">
    <citation type="journal article" date="2013" name="Genome Biol.">
        <title>Genome of Acanthamoeba castellanii highlights extensive lateral gene transfer and early evolution of tyrosine kinase signaling.</title>
        <authorList>
            <person name="Clarke M."/>
            <person name="Lohan A.J."/>
            <person name="Liu B."/>
            <person name="Lagkouvardos I."/>
            <person name="Roy S."/>
            <person name="Zafar N."/>
            <person name="Bertelli C."/>
            <person name="Schilde C."/>
            <person name="Kianianmomeni A."/>
            <person name="Burglin T.R."/>
            <person name="Frech C."/>
            <person name="Turcotte B."/>
            <person name="Kopec K.O."/>
            <person name="Synnott J.M."/>
            <person name="Choo C."/>
            <person name="Paponov I."/>
            <person name="Finkler A."/>
            <person name="Soon Heng Tan C."/>
            <person name="Hutchins A.P."/>
            <person name="Weinmeier T."/>
            <person name="Rattei T."/>
            <person name="Chu J.S."/>
            <person name="Gimenez G."/>
            <person name="Irimia M."/>
            <person name="Rigden D.J."/>
            <person name="Fitzpatrick D.A."/>
            <person name="Lorenzo-Morales J."/>
            <person name="Bateman A."/>
            <person name="Chiu C.H."/>
            <person name="Tang P."/>
            <person name="Hegemann P."/>
            <person name="Fromm H."/>
            <person name="Raoult D."/>
            <person name="Greub G."/>
            <person name="Miranda-Saavedra D."/>
            <person name="Chen N."/>
            <person name="Nash P."/>
            <person name="Ginger M.L."/>
            <person name="Horn M."/>
            <person name="Schaap P."/>
            <person name="Caler L."/>
            <person name="Loftus B."/>
        </authorList>
    </citation>
    <scope>NUCLEOTIDE SEQUENCE [LARGE SCALE GENOMIC DNA]</scope>
    <source>
        <strain evidence="10 11">Neff</strain>
    </source>
</reference>
<keyword evidence="11" id="KW-1185">Reference proteome</keyword>
<dbReference type="RefSeq" id="XP_004341283.1">
    <property type="nucleotide sequence ID" value="XM_004341235.1"/>
</dbReference>
<evidence type="ECO:0000256" key="1">
    <source>
        <dbReference type="ARBA" id="ARBA00004123"/>
    </source>
</evidence>
<dbReference type="GO" id="GO:0030151">
    <property type="term" value="F:molybdenum ion binding"/>
    <property type="evidence" value="ECO:0007669"/>
    <property type="project" value="InterPro"/>
</dbReference>
<dbReference type="SUPFAM" id="SSF57783">
    <property type="entry name" value="Zinc beta-ribbon"/>
    <property type="match status" value="1"/>
</dbReference>
<keyword evidence="8" id="KW-0539">Nucleus</keyword>
<protein>
    <submittedName>
        <fullName evidence="10">Transcription factor tfiib repeat domain containing protein</fullName>
    </submittedName>
</protein>
<feature type="domain" description="MOSC" evidence="9">
    <location>
        <begin position="117"/>
        <end position="269"/>
    </location>
</feature>
<evidence type="ECO:0000256" key="6">
    <source>
        <dbReference type="ARBA" id="ARBA00023015"/>
    </source>
</evidence>
<dbReference type="GO" id="GO:0003824">
    <property type="term" value="F:catalytic activity"/>
    <property type="evidence" value="ECO:0007669"/>
    <property type="project" value="InterPro"/>
</dbReference>
<dbReference type="Pfam" id="PF00382">
    <property type="entry name" value="TFIIB"/>
    <property type="match status" value="1"/>
</dbReference>
<dbReference type="InterPro" id="IPR036047">
    <property type="entry name" value="F-box-like_dom_sf"/>
</dbReference>
<dbReference type="SUPFAM" id="SSF47954">
    <property type="entry name" value="Cyclin-like"/>
    <property type="match status" value="1"/>
</dbReference>
<comment type="similarity">
    <text evidence="2">Belongs to the TFIIB family.</text>
</comment>
<dbReference type="KEGG" id="acan:ACA1_262660"/>
<dbReference type="VEuPathDB" id="AmoebaDB:ACA1_262660"/>
<dbReference type="GO" id="GO:0005634">
    <property type="term" value="C:nucleus"/>
    <property type="evidence" value="ECO:0007669"/>
    <property type="project" value="UniProtKB-SubCell"/>
</dbReference>
<dbReference type="Gene3D" id="1.10.472.170">
    <property type="match status" value="1"/>
</dbReference>
<dbReference type="GO" id="GO:0030170">
    <property type="term" value="F:pyridoxal phosphate binding"/>
    <property type="evidence" value="ECO:0007669"/>
    <property type="project" value="InterPro"/>
</dbReference>
<evidence type="ECO:0000256" key="7">
    <source>
        <dbReference type="ARBA" id="ARBA00023163"/>
    </source>
</evidence>
<dbReference type="InterPro" id="IPR005302">
    <property type="entry name" value="MoCF_Sase_C"/>
</dbReference>
<evidence type="ECO:0000313" key="11">
    <source>
        <dbReference type="Proteomes" id="UP000011083"/>
    </source>
</evidence>
<dbReference type="Pfam" id="PF03473">
    <property type="entry name" value="MOSC"/>
    <property type="match status" value="1"/>
</dbReference>
<dbReference type="GO" id="GO:0070897">
    <property type="term" value="P:transcription preinitiation complex assembly"/>
    <property type="evidence" value="ECO:0007669"/>
    <property type="project" value="InterPro"/>
</dbReference>
<dbReference type="CDD" id="cd09917">
    <property type="entry name" value="F-box_SF"/>
    <property type="match status" value="1"/>
</dbReference>
<evidence type="ECO:0000256" key="3">
    <source>
        <dbReference type="ARBA" id="ARBA00022723"/>
    </source>
</evidence>
<keyword evidence="6" id="KW-0805">Transcription regulation</keyword>
<dbReference type="PANTHER" id="PTHR11618:SF4">
    <property type="entry name" value="TRANSCRIPTION FACTOR IIIB 90 KDA SUBUNIT"/>
    <property type="match status" value="1"/>
</dbReference>
<comment type="subcellular location">
    <subcellularLocation>
        <location evidence="1">Nucleus</location>
    </subcellularLocation>
</comment>
<evidence type="ECO:0000256" key="2">
    <source>
        <dbReference type="ARBA" id="ARBA00010857"/>
    </source>
</evidence>
<dbReference type="SUPFAM" id="SSF81383">
    <property type="entry name" value="F-box domain"/>
    <property type="match status" value="1"/>
</dbReference>
<evidence type="ECO:0000256" key="5">
    <source>
        <dbReference type="ARBA" id="ARBA00022833"/>
    </source>
</evidence>
<keyword evidence="4" id="KW-0863">Zinc-finger</keyword>
<evidence type="ECO:0000259" key="9">
    <source>
        <dbReference type="PROSITE" id="PS51340"/>
    </source>
</evidence>
<dbReference type="PANTHER" id="PTHR11618">
    <property type="entry name" value="TRANSCRIPTION INITIATION FACTOR IIB-RELATED"/>
    <property type="match status" value="1"/>
</dbReference>
<evidence type="ECO:0000256" key="8">
    <source>
        <dbReference type="ARBA" id="ARBA00023242"/>
    </source>
</evidence>
<dbReference type="AlphaFoldDB" id="L8H3A7"/>
<dbReference type="STRING" id="1257118.L8H3A7"/>
<dbReference type="OrthoDB" id="511529at2759"/>
<name>L8H3A7_ACACF</name>
<dbReference type="InterPro" id="IPR013150">
    <property type="entry name" value="TFIIB_cyclin"/>
</dbReference>
<dbReference type="GO" id="GO:0000126">
    <property type="term" value="C:transcription factor TFIIIB complex"/>
    <property type="evidence" value="ECO:0007669"/>
    <property type="project" value="TreeGrafter"/>
</dbReference>
<dbReference type="GO" id="GO:0017025">
    <property type="term" value="F:TBP-class protein binding"/>
    <property type="evidence" value="ECO:0007669"/>
    <property type="project" value="InterPro"/>
</dbReference>
<accession>L8H3A7</accession>
<organism evidence="10 11">
    <name type="scientific">Acanthamoeba castellanii (strain ATCC 30010 / Neff)</name>
    <dbReference type="NCBI Taxonomy" id="1257118"/>
    <lineage>
        <taxon>Eukaryota</taxon>
        <taxon>Amoebozoa</taxon>
        <taxon>Discosea</taxon>
        <taxon>Longamoebia</taxon>
        <taxon>Centramoebida</taxon>
        <taxon>Acanthamoebidae</taxon>
        <taxon>Acanthamoeba</taxon>
    </lineage>
</organism>
<dbReference type="GO" id="GO:0097550">
    <property type="term" value="C:transcription preinitiation complex"/>
    <property type="evidence" value="ECO:0007669"/>
    <property type="project" value="TreeGrafter"/>
</dbReference>
<evidence type="ECO:0000313" key="10">
    <source>
        <dbReference type="EMBL" id="ELR19198.1"/>
    </source>
</evidence>
<dbReference type="InterPro" id="IPR036915">
    <property type="entry name" value="Cyclin-like_sf"/>
</dbReference>
<dbReference type="Proteomes" id="UP000011083">
    <property type="component" value="Unassembled WGS sequence"/>
</dbReference>
<dbReference type="Gene3D" id="1.20.1280.50">
    <property type="match status" value="1"/>
</dbReference>